<evidence type="ECO:0000313" key="4">
    <source>
        <dbReference type="Proteomes" id="UP001138672"/>
    </source>
</evidence>
<protein>
    <submittedName>
        <fullName evidence="2">Uncharacterized protein</fullName>
    </submittedName>
</protein>
<keyword evidence="1" id="KW-0812">Transmembrane</keyword>
<evidence type="ECO:0000313" key="3">
    <source>
        <dbReference type="EMBL" id="MDQ0336401.1"/>
    </source>
</evidence>
<reference evidence="2" key="1">
    <citation type="submission" date="2021-03" db="EMBL/GenBank/DDBJ databases">
        <title>Genomic Encyclopedia of Type Strains, Phase IV (KMG-IV): sequencing the most valuable type-strain genomes for metagenomic binning, comparative biology and taxonomic classification.</title>
        <authorList>
            <person name="Goeker M."/>
        </authorList>
    </citation>
    <scope>NUCLEOTIDE SEQUENCE</scope>
    <source>
        <strain evidence="2">DSM 15523</strain>
        <strain evidence="3 5">DSM 16476</strain>
    </source>
</reference>
<evidence type="ECO:0000313" key="2">
    <source>
        <dbReference type="EMBL" id="MBP1841179.1"/>
    </source>
</evidence>
<dbReference type="EMBL" id="JAGGJQ010000009">
    <property type="protein sequence ID" value="MBP1841179.1"/>
    <property type="molecule type" value="Genomic_DNA"/>
</dbReference>
<gene>
    <name evidence="2" type="ORF">J2Z56_003111</name>
    <name evidence="3" type="ORF">J2Z57_002855</name>
</gene>
<evidence type="ECO:0000313" key="5">
    <source>
        <dbReference type="Proteomes" id="UP001231587"/>
    </source>
</evidence>
<evidence type="ECO:0000256" key="1">
    <source>
        <dbReference type="SAM" id="Phobius"/>
    </source>
</evidence>
<keyword evidence="1" id="KW-0472">Membrane</keyword>
<comment type="caution">
    <text evidence="2">The sequence shown here is derived from an EMBL/GenBank/DDBJ whole genome shotgun (WGS) entry which is preliminary data.</text>
</comment>
<dbReference type="Proteomes" id="UP001231587">
    <property type="component" value="Unassembled WGS sequence"/>
</dbReference>
<name>A0A9X0YM59_9FLAO</name>
<accession>A0A9X0YM59</accession>
<dbReference type="AlphaFoldDB" id="A0A9X0YM59"/>
<feature type="transmembrane region" description="Helical" evidence="1">
    <location>
        <begin position="6"/>
        <end position="25"/>
    </location>
</feature>
<keyword evidence="5" id="KW-1185">Reference proteome</keyword>
<dbReference type="Proteomes" id="UP001138672">
    <property type="component" value="Unassembled WGS sequence"/>
</dbReference>
<proteinExistence type="predicted"/>
<dbReference type="EMBL" id="JAUSUU010000009">
    <property type="protein sequence ID" value="MDQ0336401.1"/>
    <property type="molecule type" value="Genomic_DNA"/>
</dbReference>
<keyword evidence="1" id="KW-1133">Transmembrane helix</keyword>
<sequence>MILTISTIICGLIIINVLLLIFSCNKTSAVLKTKKIDSVKNITPEKSATNSPETVYYAATGS</sequence>
<organism evidence="2 4">
    <name type="scientific">Formosa algae</name>
    <dbReference type="NCBI Taxonomy" id="225843"/>
    <lineage>
        <taxon>Bacteria</taxon>
        <taxon>Pseudomonadati</taxon>
        <taxon>Bacteroidota</taxon>
        <taxon>Flavobacteriia</taxon>
        <taxon>Flavobacteriales</taxon>
        <taxon>Flavobacteriaceae</taxon>
        <taxon>Formosa</taxon>
    </lineage>
</organism>